<keyword evidence="11" id="KW-1185">Reference proteome</keyword>
<dbReference type="OrthoDB" id="5126881at2759"/>
<evidence type="ECO:0000313" key="10">
    <source>
        <dbReference type="EMBL" id="PHH67286.1"/>
    </source>
</evidence>
<feature type="domain" description="Tetrahydrofolate dehydrogenase/cyclohydrolase catalytic" evidence="8">
    <location>
        <begin position="6"/>
        <end position="122"/>
    </location>
</feature>
<accession>A0A2C5YHU7</accession>
<dbReference type="SUPFAM" id="SSF51735">
    <property type="entry name" value="NAD(P)-binding Rossmann-fold domains"/>
    <property type="match status" value="1"/>
</dbReference>
<dbReference type="InterPro" id="IPR020631">
    <property type="entry name" value="THF_DH/CycHdrlase_NAD-bd_dom"/>
</dbReference>
<evidence type="ECO:0000259" key="8">
    <source>
        <dbReference type="Pfam" id="PF00763"/>
    </source>
</evidence>
<name>A0A2C5YHU7_9HYPO</name>
<evidence type="ECO:0000313" key="11">
    <source>
        <dbReference type="Proteomes" id="UP000224854"/>
    </source>
</evidence>
<dbReference type="FunFam" id="3.40.50.10860:FF:000005">
    <property type="entry name" value="C-1-tetrahydrofolate synthase, cytoplasmic, putative"/>
    <property type="match status" value="1"/>
</dbReference>
<dbReference type="PANTHER" id="PTHR48099:SF5">
    <property type="entry name" value="C-1-TETRAHYDROFOLATE SYNTHASE, CYTOPLASMIC"/>
    <property type="match status" value="1"/>
</dbReference>
<dbReference type="Pfam" id="PF00763">
    <property type="entry name" value="THF_DHG_CYH"/>
    <property type="match status" value="1"/>
</dbReference>
<dbReference type="CDD" id="cd01080">
    <property type="entry name" value="NAD_bind_m-THF_DH_Cyclohyd"/>
    <property type="match status" value="1"/>
</dbReference>
<evidence type="ECO:0000256" key="5">
    <source>
        <dbReference type="ARBA" id="ARBA00022857"/>
    </source>
</evidence>
<keyword evidence="5" id="KW-0521">NADP</keyword>
<evidence type="ECO:0000256" key="4">
    <source>
        <dbReference type="ARBA" id="ARBA00022801"/>
    </source>
</evidence>
<keyword evidence="7" id="KW-0511">Multifunctional enzyme</keyword>
<dbReference type="Pfam" id="PF02882">
    <property type="entry name" value="THF_DHG_CYH_C"/>
    <property type="match status" value="1"/>
</dbReference>
<evidence type="ECO:0000256" key="2">
    <source>
        <dbReference type="ARBA" id="ARBA00011738"/>
    </source>
</evidence>
<dbReference type="InterPro" id="IPR036291">
    <property type="entry name" value="NAD(P)-bd_dom_sf"/>
</dbReference>
<dbReference type="InterPro" id="IPR020630">
    <property type="entry name" value="THF_DH/CycHdrlase_cat_dom"/>
</dbReference>
<keyword evidence="3" id="KW-0554">One-carbon metabolism</keyword>
<comment type="pathway">
    <text evidence="1">One-carbon metabolism; tetrahydrofolate interconversion.</text>
</comment>
<comment type="caution">
    <text evidence="10">The sequence shown here is derived from an EMBL/GenBank/DDBJ whole genome shotgun (WGS) entry which is preliminary data.</text>
</comment>
<keyword evidence="4" id="KW-0378">Hydrolase</keyword>
<dbReference type="GO" id="GO:0035999">
    <property type="term" value="P:tetrahydrofolate interconversion"/>
    <property type="evidence" value="ECO:0007669"/>
    <property type="project" value="TreeGrafter"/>
</dbReference>
<dbReference type="Gene3D" id="3.40.50.10860">
    <property type="entry name" value="Leucine Dehydrogenase, chain A, domain 1"/>
    <property type="match status" value="1"/>
</dbReference>
<evidence type="ECO:0000256" key="6">
    <source>
        <dbReference type="ARBA" id="ARBA00023002"/>
    </source>
</evidence>
<evidence type="ECO:0000256" key="3">
    <source>
        <dbReference type="ARBA" id="ARBA00022563"/>
    </source>
</evidence>
<evidence type="ECO:0000256" key="1">
    <source>
        <dbReference type="ARBA" id="ARBA00004777"/>
    </source>
</evidence>
<dbReference type="SUPFAM" id="SSF53223">
    <property type="entry name" value="Aminoacid dehydrogenase-like, N-terminal domain"/>
    <property type="match status" value="1"/>
</dbReference>
<sequence>MLAQILDGAAIARTVRQGIQAQIAEKQAANPRFKPCLQIIQVGDRSDSSTYVRMKLKAAREAGVCCDLVQFDKTVSQSELLDKIRQLNRDVSVNAILVQLPLPPHLSEHTITAAVALHKDVDGFATSNMGELAKRGGRPLFIPCTPKGVLRLLRESGLDLVGKSAVVLGRSNLVGGPISQLLCNADCTVTICHSKTLALQHHLSTADIVVAAIGQPRFVKGHWLKPGAVVIDLPPSSLLFLEALGP</sequence>
<protein>
    <submittedName>
        <fullName evidence="10">Uncharacterized protein</fullName>
    </submittedName>
</protein>
<comment type="subunit">
    <text evidence="2">Homodimer.</text>
</comment>
<proteinExistence type="predicted"/>
<keyword evidence="6" id="KW-0560">Oxidoreductase</keyword>
<dbReference type="GO" id="GO:0005829">
    <property type="term" value="C:cytosol"/>
    <property type="evidence" value="ECO:0007669"/>
    <property type="project" value="TreeGrafter"/>
</dbReference>
<dbReference type="GO" id="GO:0004477">
    <property type="term" value="F:methenyltetrahydrofolate cyclohydrolase activity"/>
    <property type="evidence" value="ECO:0007669"/>
    <property type="project" value="TreeGrafter"/>
</dbReference>
<evidence type="ECO:0000256" key="7">
    <source>
        <dbReference type="ARBA" id="ARBA00023268"/>
    </source>
</evidence>
<gene>
    <name evidence="10" type="ORF">CDD82_1481</name>
</gene>
<reference evidence="10 11" key="1">
    <citation type="submission" date="2017-06" db="EMBL/GenBank/DDBJ databases">
        <title>Ant-infecting Ophiocordyceps genomes reveal a high diversity of potential behavioral manipulation genes and a possible major role for enterotoxins.</title>
        <authorList>
            <person name="De Bekker C."/>
            <person name="Evans H.C."/>
            <person name="Brachmann A."/>
            <person name="Hughes D.P."/>
        </authorList>
    </citation>
    <scope>NUCLEOTIDE SEQUENCE [LARGE SCALE GENOMIC DNA]</scope>
    <source>
        <strain evidence="10 11">1348a</strain>
    </source>
</reference>
<dbReference type="AlphaFoldDB" id="A0A2C5YHU7"/>
<dbReference type="Proteomes" id="UP000224854">
    <property type="component" value="Unassembled WGS sequence"/>
</dbReference>
<dbReference type="InterPro" id="IPR020867">
    <property type="entry name" value="THF_DH/CycHdrlase_CS"/>
</dbReference>
<dbReference type="InterPro" id="IPR000672">
    <property type="entry name" value="THF_DH/CycHdrlase"/>
</dbReference>
<evidence type="ECO:0000259" key="9">
    <source>
        <dbReference type="Pfam" id="PF02882"/>
    </source>
</evidence>
<feature type="domain" description="Tetrahydrofolate dehydrogenase/cyclohydrolase NAD(P)-binding" evidence="9">
    <location>
        <begin position="143"/>
        <end position="233"/>
    </location>
</feature>
<dbReference type="GO" id="GO:0004488">
    <property type="term" value="F:methylenetetrahydrofolate dehydrogenase (NADP+) activity"/>
    <property type="evidence" value="ECO:0007669"/>
    <property type="project" value="InterPro"/>
</dbReference>
<dbReference type="PROSITE" id="PS00766">
    <property type="entry name" value="THF_DHG_CYH_1"/>
    <property type="match status" value="1"/>
</dbReference>
<dbReference type="Gene3D" id="3.40.50.720">
    <property type="entry name" value="NAD(P)-binding Rossmann-like Domain"/>
    <property type="match status" value="1"/>
</dbReference>
<dbReference type="EMBL" id="NJEU01001449">
    <property type="protein sequence ID" value="PHH67286.1"/>
    <property type="molecule type" value="Genomic_DNA"/>
</dbReference>
<dbReference type="PANTHER" id="PTHR48099">
    <property type="entry name" value="C-1-TETRAHYDROFOLATE SYNTHASE, CYTOPLASMIC-RELATED"/>
    <property type="match status" value="1"/>
</dbReference>
<organism evidence="10 11">
    <name type="scientific">Ophiocordyceps australis</name>
    <dbReference type="NCBI Taxonomy" id="1399860"/>
    <lineage>
        <taxon>Eukaryota</taxon>
        <taxon>Fungi</taxon>
        <taxon>Dikarya</taxon>
        <taxon>Ascomycota</taxon>
        <taxon>Pezizomycotina</taxon>
        <taxon>Sordariomycetes</taxon>
        <taxon>Hypocreomycetidae</taxon>
        <taxon>Hypocreales</taxon>
        <taxon>Ophiocordycipitaceae</taxon>
        <taxon>Ophiocordyceps</taxon>
    </lineage>
</organism>
<dbReference type="PRINTS" id="PR00085">
    <property type="entry name" value="THFDHDRGNASE"/>
</dbReference>
<dbReference type="InterPro" id="IPR046346">
    <property type="entry name" value="Aminoacid_DH-like_N_sf"/>
</dbReference>